<dbReference type="EMBL" id="JBIUWZ010000002">
    <property type="protein sequence ID" value="MFJ2676998.1"/>
    <property type="molecule type" value="Genomic_DNA"/>
</dbReference>
<evidence type="ECO:0000313" key="3">
    <source>
        <dbReference type="EMBL" id="MFJ2676998.1"/>
    </source>
</evidence>
<feature type="domain" description="Type IV / VI secretion system DotU" evidence="2">
    <location>
        <begin position="63"/>
        <end position="262"/>
    </location>
</feature>
<feature type="transmembrane region" description="Helical" evidence="1">
    <location>
        <begin position="239"/>
        <end position="265"/>
    </location>
</feature>
<proteinExistence type="predicted"/>
<dbReference type="Proteomes" id="UP001617213">
    <property type="component" value="Unassembled WGS sequence"/>
</dbReference>
<comment type="caution">
    <text evidence="3">The sequence shown here is derived from an EMBL/GenBank/DDBJ whole genome shotgun (WGS) entry which is preliminary data.</text>
</comment>
<keyword evidence="4" id="KW-1185">Reference proteome</keyword>
<dbReference type="PANTHER" id="PTHR38033">
    <property type="entry name" value="MEMBRANE PROTEIN-RELATED"/>
    <property type="match status" value="1"/>
</dbReference>
<evidence type="ECO:0000313" key="4">
    <source>
        <dbReference type="Proteomes" id="UP001617213"/>
    </source>
</evidence>
<sequence length="287" mass="32108">MTMDSEYPQDEKTVLLDLDGRAPAQATVTDFPSPPRFEQLEDRMIYTAGLQGAQSFNIGPNALVAAAWELFSQVVQLKGSTGRESLQTLNDRLSSGITAFETHALHQGVEASQVMSARYVLCSVIDEAVVTTAWGSRSDWSKTSLLSRFHNETFGGEKFFRLLERLSRDPVKHLALLELMYLCLSLGFEGKYRIMERGGMQLETVRDGLYRQIRHVRGERPLMSSPAPLRRAPGARLRIISVTGFVVFTLGCVLAMYLAFAWALANERMTVLQPFQMLAPDQTRSPL</sequence>
<organism evidence="3 4">
    <name type="scientific">Pseudomonas sivasensis</name>
    <dbReference type="NCBI Taxonomy" id="1880678"/>
    <lineage>
        <taxon>Bacteria</taxon>
        <taxon>Pseudomonadati</taxon>
        <taxon>Pseudomonadota</taxon>
        <taxon>Gammaproteobacteria</taxon>
        <taxon>Pseudomonadales</taxon>
        <taxon>Pseudomonadaceae</taxon>
        <taxon>Pseudomonas</taxon>
    </lineage>
</organism>
<dbReference type="RefSeq" id="WP_181643333.1">
    <property type="nucleotide sequence ID" value="NZ_JAAOWU010000005.1"/>
</dbReference>
<protein>
    <submittedName>
        <fullName evidence="3">Type IVB secretion system protein IcmH/DotU</fullName>
    </submittedName>
</protein>
<keyword evidence="1" id="KW-0812">Transmembrane</keyword>
<evidence type="ECO:0000259" key="2">
    <source>
        <dbReference type="Pfam" id="PF09850"/>
    </source>
</evidence>
<dbReference type="Pfam" id="PF09850">
    <property type="entry name" value="DotU"/>
    <property type="match status" value="1"/>
</dbReference>
<evidence type="ECO:0000256" key="1">
    <source>
        <dbReference type="SAM" id="Phobius"/>
    </source>
</evidence>
<name>A0ABW8DTR8_9PSED</name>
<keyword evidence="1" id="KW-0472">Membrane</keyword>
<accession>A0ABW8DTR8</accession>
<dbReference type="PANTHER" id="PTHR38033:SF1">
    <property type="entry name" value="DOTU FAMILY TYPE IV_VI SECRETION SYSTEM PROTEIN"/>
    <property type="match status" value="1"/>
</dbReference>
<gene>
    <name evidence="3" type="primary">icmH</name>
    <name evidence="3" type="ORF">ACIOWJ_02680</name>
</gene>
<dbReference type="NCBIfam" id="TIGR03349">
    <property type="entry name" value="IV_VI_DotU"/>
    <property type="match status" value="1"/>
</dbReference>
<dbReference type="InterPro" id="IPR017732">
    <property type="entry name" value="T4/T6SS_DotU"/>
</dbReference>
<keyword evidence="1" id="KW-1133">Transmembrane helix</keyword>
<dbReference type="Gene3D" id="1.25.40.590">
    <property type="entry name" value="Type IV / VI secretion system, DotU"/>
    <property type="match status" value="1"/>
</dbReference>
<dbReference type="NCBIfam" id="NF038228">
    <property type="entry name" value="IcmH_DotU_IVB"/>
    <property type="match status" value="1"/>
</dbReference>
<dbReference type="InterPro" id="IPR038522">
    <property type="entry name" value="T4/T6SS_DotU_sf"/>
</dbReference>
<reference evidence="3 4" key="1">
    <citation type="submission" date="2024-10" db="EMBL/GenBank/DDBJ databases">
        <title>The Natural Products Discovery Center: Release of the First 8490 Sequenced Strains for Exploring Actinobacteria Biosynthetic Diversity.</title>
        <authorList>
            <person name="Kalkreuter E."/>
            <person name="Kautsar S.A."/>
            <person name="Yang D."/>
            <person name="Bader C.D."/>
            <person name="Teijaro C.N."/>
            <person name="Fluegel L."/>
            <person name="Davis C.M."/>
            <person name="Simpson J.R."/>
            <person name="Lauterbach L."/>
            <person name="Steele A.D."/>
            <person name="Gui C."/>
            <person name="Meng S."/>
            <person name="Li G."/>
            <person name="Viehrig K."/>
            <person name="Ye F."/>
            <person name="Su P."/>
            <person name="Kiefer A.F."/>
            <person name="Nichols A."/>
            <person name="Cepeda A.J."/>
            <person name="Yan W."/>
            <person name="Fan B."/>
            <person name="Jiang Y."/>
            <person name="Adhikari A."/>
            <person name="Zheng C.-J."/>
            <person name="Schuster L."/>
            <person name="Cowan T.M."/>
            <person name="Smanski M.J."/>
            <person name="Chevrette M.G."/>
            <person name="De Carvalho L.P.S."/>
            <person name="Shen B."/>
        </authorList>
    </citation>
    <scope>NUCLEOTIDE SEQUENCE [LARGE SCALE GENOMIC DNA]</scope>
    <source>
        <strain evidence="3 4">NPDC087581</strain>
    </source>
</reference>